<feature type="region of interest" description="Disordered" evidence="1">
    <location>
        <begin position="237"/>
        <end position="279"/>
    </location>
</feature>
<dbReference type="EMBL" id="JBBPBM010000001">
    <property type="protein sequence ID" value="KAK8601353.1"/>
    <property type="molecule type" value="Genomic_DNA"/>
</dbReference>
<reference evidence="2 3" key="1">
    <citation type="journal article" date="2024" name="G3 (Bethesda)">
        <title>Genome assembly of Hibiscus sabdariffa L. provides insights into metabolisms of medicinal natural products.</title>
        <authorList>
            <person name="Kim T."/>
        </authorList>
    </citation>
    <scope>NUCLEOTIDE SEQUENCE [LARGE SCALE GENOMIC DNA]</scope>
    <source>
        <strain evidence="2">TK-2024</strain>
        <tissue evidence="2">Old leaves</tissue>
    </source>
</reference>
<accession>A0ABR2GEQ6</accession>
<evidence type="ECO:0000256" key="1">
    <source>
        <dbReference type="SAM" id="MobiDB-lite"/>
    </source>
</evidence>
<feature type="compositionally biased region" description="Polar residues" evidence="1">
    <location>
        <begin position="256"/>
        <end position="267"/>
    </location>
</feature>
<comment type="caution">
    <text evidence="2">The sequence shown here is derived from an EMBL/GenBank/DDBJ whole genome shotgun (WGS) entry which is preliminary data.</text>
</comment>
<sequence>METQNFIAASGVPAYLHTDGRPLDQHDVAAMDADGDKGWPGVEIIRDDVDGVLDQGADKTVTYASVTAKSTQHGSSKKTAAAKDEEIVILEEDSTPGAKSKPSGRTVVDVSPSKNAAYLESNPERKGKSRTGDPLSVKVVPTLGGNAANVVVHAPRRATGNHAVVITEPGILSAGTANAKERRARNVGVKMVLGTTGRISKGLKSSEAHISNTRGVSKFIEDLTDRLDTIPDTIMPNPSVSVMETDKGDGGIGDTEVSSPDTDSQYNEDYGDEILPVEQ</sequence>
<organism evidence="2 3">
    <name type="scientific">Hibiscus sabdariffa</name>
    <name type="common">roselle</name>
    <dbReference type="NCBI Taxonomy" id="183260"/>
    <lineage>
        <taxon>Eukaryota</taxon>
        <taxon>Viridiplantae</taxon>
        <taxon>Streptophyta</taxon>
        <taxon>Embryophyta</taxon>
        <taxon>Tracheophyta</taxon>
        <taxon>Spermatophyta</taxon>
        <taxon>Magnoliopsida</taxon>
        <taxon>eudicotyledons</taxon>
        <taxon>Gunneridae</taxon>
        <taxon>Pentapetalae</taxon>
        <taxon>rosids</taxon>
        <taxon>malvids</taxon>
        <taxon>Malvales</taxon>
        <taxon>Malvaceae</taxon>
        <taxon>Malvoideae</taxon>
        <taxon>Hibiscus</taxon>
    </lineage>
</organism>
<protein>
    <submittedName>
        <fullName evidence="2">Uncharacterized protein</fullName>
    </submittedName>
</protein>
<proteinExistence type="predicted"/>
<evidence type="ECO:0000313" key="3">
    <source>
        <dbReference type="Proteomes" id="UP001472677"/>
    </source>
</evidence>
<dbReference type="Proteomes" id="UP001472677">
    <property type="component" value="Unassembled WGS sequence"/>
</dbReference>
<feature type="region of interest" description="Disordered" evidence="1">
    <location>
        <begin position="91"/>
        <end position="134"/>
    </location>
</feature>
<keyword evidence="3" id="KW-1185">Reference proteome</keyword>
<gene>
    <name evidence="2" type="ORF">V6N12_051190</name>
</gene>
<name>A0ABR2GEQ6_9ROSI</name>
<evidence type="ECO:0000313" key="2">
    <source>
        <dbReference type="EMBL" id="KAK8601353.1"/>
    </source>
</evidence>